<evidence type="ECO:0000259" key="2">
    <source>
        <dbReference type="Pfam" id="PF14338"/>
    </source>
</evidence>
<organism evidence="3 4">
    <name type="scientific">Prosthecobacter debontii</name>
    <dbReference type="NCBI Taxonomy" id="48467"/>
    <lineage>
        <taxon>Bacteria</taxon>
        <taxon>Pseudomonadati</taxon>
        <taxon>Verrucomicrobiota</taxon>
        <taxon>Verrucomicrobiia</taxon>
        <taxon>Verrucomicrobiales</taxon>
        <taxon>Verrucomicrobiaceae</taxon>
        <taxon>Prosthecobacter</taxon>
    </lineage>
</organism>
<dbReference type="PANTHER" id="PTHR30015">
    <property type="entry name" value="MRR RESTRICTION SYSTEM PROTEIN"/>
    <property type="match status" value="1"/>
</dbReference>
<dbReference type="InterPro" id="IPR011335">
    <property type="entry name" value="Restrct_endonuc-II-like"/>
</dbReference>
<dbReference type="AlphaFoldDB" id="A0A1T4Z1T7"/>
<dbReference type="InterPro" id="IPR007560">
    <property type="entry name" value="Restrct_endonuc_IV_Mrr"/>
</dbReference>
<dbReference type="GO" id="GO:0009307">
    <property type="term" value="P:DNA restriction-modification system"/>
    <property type="evidence" value="ECO:0007669"/>
    <property type="project" value="InterPro"/>
</dbReference>
<proteinExistence type="predicted"/>
<dbReference type="Pfam" id="PF14338">
    <property type="entry name" value="Mrr_N"/>
    <property type="match status" value="1"/>
</dbReference>
<reference evidence="4" key="1">
    <citation type="submission" date="2017-02" db="EMBL/GenBank/DDBJ databases">
        <authorList>
            <person name="Varghese N."/>
            <person name="Submissions S."/>
        </authorList>
    </citation>
    <scope>NUCLEOTIDE SEQUENCE [LARGE SCALE GENOMIC DNA]</scope>
    <source>
        <strain evidence="4">ATCC 700200</strain>
    </source>
</reference>
<dbReference type="InterPro" id="IPR011856">
    <property type="entry name" value="tRNA_endonuc-like_dom_sf"/>
</dbReference>
<sequence length="303" mass="33854">MPIPSYQDLMLPLLLVLGAAEKDLHQKECTQRVSDALQLTEAQRSERLPSGIQTYVHNRIGWAGWYMQQAGLVMKPKKGFLRITEEGRALLAKSPTSIDNKLLATYPSFQEKVMRRAEDETTAAVMTAIPDEQTPTDQIEEAYQKLNQTLSSELLDLMAKMDPYKFEQLVVDLLFAMGYGGSRAEAALVTKKSGDEGIDGIINEDRLGLDVIYVQAKRWQATVGRAEIQSFVGALVGKHAHKGVFITTSDFHKTAVEYARGVQHKVVLINGRRLADLMIEHGVGVSTVRTLELKRVDSDYFEE</sequence>
<dbReference type="Pfam" id="PF04471">
    <property type="entry name" value="Mrr_cat"/>
    <property type="match status" value="1"/>
</dbReference>
<accession>A0A1T4Z1T7</accession>
<name>A0A1T4Z1T7_9BACT</name>
<dbReference type="PANTHER" id="PTHR30015:SF7">
    <property type="entry name" value="TYPE IV METHYL-DIRECTED RESTRICTION ENZYME ECOKMRR"/>
    <property type="match status" value="1"/>
</dbReference>
<dbReference type="GO" id="GO:0003677">
    <property type="term" value="F:DNA binding"/>
    <property type="evidence" value="ECO:0007669"/>
    <property type="project" value="InterPro"/>
</dbReference>
<gene>
    <name evidence="3" type="ORF">SAMN02745166_04846</name>
</gene>
<dbReference type="InterPro" id="IPR025745">
    <property type="entry name" value="Mrr-like_N_dom"/>
</dbReference>
<evidence type="ECO:0000313" key="4">
    <source>
        <dbReference type="Proteomes" id="UP000190774"/>
    </source>
</evidence>
<dbReference type="RefSeq" id="WP_078815960.1">
    <property type="nucleotide sequence ID" value="NZ_FUYE01000025.1"/>
</dbReference>
<dbReference type="OrthoDB" id="9803736at2"/>
<protein>
    <submittedName>
        <fullName evidence="3">Restriction system protein</fullName>
    </submittedName>
</protein>
<feature type="domain" description="Restriction endonuclease type IV Mrr" evidence="1">
    <location>
        <begin position="159"/>
        <end position="278"/>
    </location>
</feature>
<feature type="domain" description="Restriction system protein Mrr-like N-terminal" evidence="2">
    <location>
        <begin position="6"/>
        <end position="92"/>
    </location>
</feature>
<dbReference type="EMBL" id="FUYE01000025">
    <property type="protein sequence ID" value="SKB08019.1"/>
    <property type="molecule type" value="Genomic_DNA"/>
</dbReference>
<dbReference type="InterPro" id="IPR052906">
    <property type="entry name" value="Type_IV_Methyl-Rstrct_Enzyme"/>
</dbReference>
<dbReference type="STRING" id="48467.SAMN02745166_04846"/>
<dbReference type="Gene3D" id="3.40.1350.10">
    <property type="match status" value="1"/>
</dbReference>
<keyword evidence="4" id="KW-1185">Reference proteome</keyword>
<evidence type="ECO:0000259" key="1">
    <source>
        <dbReference type="Pfam" id="PF04471"/>
    </source>
</evidence>
<dbReference type="GO" id="GO:0015666">
    <property type="term" value="F:restriction endodeoxyribonuclease activity"/>
    <property type="evidence" value="ECO:0007669"/>
    <property type="project" value="TreeGrafter"/>
</dbReference>
<evidence type="ECO:0000313" key="3">
    <source>
        <dbReference type="EMBL" id="SKB08019.1"/>
    </source>
</evidence>
<dbReference type="SUPFAM" id="SSF52980">
    <property type="entry name" value="Restriction endonuclease-like"/>
    <property type="match status" value="1"/>
</dbReference>
<dbReference type="Proteomes" id="UP000190774">
    <property type="component" value="Unassembled WGS sequence"/>
</dbReference>